<comment type="caution">
    <text evidence="13">The sequence shown here is derived from an EMBL/GenBank/DDBJ whole genome shotgun (WGS) entry which is preliminary data.</text>
</comment>
<keyword evidence="14" id="KW-1185">Reference proteome</keyword>
<dbReference type="InterPro" id="IPR003593">
    <property type="entry name" value="AAA+_ATPase"/>
</dbReference>
<dbReference type="FunFam" id="3.40.50.300:FF:000056">
    <property type="entry name" value="Cell division ATP-binding protein FtsE"/>
    <property type="match status" value="1"/>
</dbReference>
<evidence type="ECO:0000256" key="9">
    <source>
        <dbReference type="ARBA" id="ARBA00054718"/>
    </source>
</evidence>
<feature type="domain" description="ABC transporter" evidence="12">
    <location>
        <begin position="13"/>
        <end position="248"/>
    </location>
</feature>
<dbReference type="PANTHER" id="PTHR43166">
    <property type="entry name" value="AMINO ACID IMPORT ATP-BINDING PROTEIN"/>
    <property type="match status" value="1"/>
</dbReference>
<evidence type="ECO:0000256" key="8">
    <source>
        <dbReference type="ARBA" id="ARBA00023136"/>
    </source>
</evidence>
<keyword evidence="2" id="KW-0813">Transport</keyword>
<keyword evidence="4" id="KW-0547">Nucleotide-binding</keyword>
<evidence type="ECO:0000256" key="10">
    <source>
        <dbReference type="ARBA" id="ARBA00063837"/>
    </source>
</evidence>
<feature type="compositionally biased region" description="Basic and acidic residues" evidence="11">
    <location>
        <begin position="348"/>
        <end position="357"/>
    </location>
</feature>
<reference evidence="13 14" key="1">
    <citation type="submission" date="2010-04" db="EMBL/GenBank/DDBJ databases">
        <authorList>
            <person name="Qin X."/>
            <person name="Bachman B."/>
            <person name="Battles P."/>
            <person name="Bell A."/>
            <person name="Bess C."/>
            <person name="Bickham C."/>
            <person name="Chaboub L."/>
            <person name="Chen D."/>
            <person name="Coyle M."/>
            <person name="Deiros D.R."/>
            <person name="Dinh H."/>
            <person name="Forbes L."/>
            <person name="Fowler G."/>
            <person name="Francisco L."/>
            <person name="Fu Q."/>
            <person name="Gubbala S."/>
            <person name="Hale W."/>
            <person name="Han Y."/>
            <person name="Hemphill L."/>
            <person name="Highlander S.K."/>
            <person name="Hirani K."/>
            <person name="Hogues M."/>
            <person name="Jackson L."/>
            <person name="Jakkamsetti A."/>
            <person name="Javaid M."/>
            <person name="Jiang H."/>
            <person name="Korchina V."/>
            <person name="Kovar C."/>
            <person name="Lara F."/>
            <person name="Lee S."/>
            <person name="Mata R."/>
            <person name="Mathew T."/>
            <person name="Moen C."/>
            <person name="Morales K."/>
            <person name="Munidasa M."/>
            <person name="Nazareth L."/>
            <person name="Ngo R."/>
            <person name="Nguyen L."/>
            <person name="Okwuonu G."/>
            <person name="Ongeri F."/>
            <person name="Patil S."/>
            <person name="Petrosino J."/>
            <person name="Pham C."/>
            <person name="Pham P."/>
            <person name="Pu L.-L."/>
            <person name="Puazo M."/>
            <person name="Raj R."/>
            <person name="Reid J."/>
            <person name="Rouhana J."/>
            <person name="Saada N."/>
            <person name="Shang Y."/>
            <person name="Simmons D."/>
            <person name="Thornton R."/>
            <person name="Warren J."/>
            <person name="Weissenberger G."/>
            <person name="Zhang J."/>
            <person name="Zhang L."/>
            <person name="Zhou C."/>
            <person name="Zhu D."/>
            <person name="Muzny D."/>
            <person name="Worley K."/>
            <person name="Gibbs R."/>
        </authorList>
    </citation>
    <scope>NUCLEOTIDE SEQUENCE [LARGE SCALE GENOMIC DNA]</scope>
    <source>
        <strain evidence="13 14">ATCC 49030</strain>
    </source>
</reference>
<dbReference type="InterPro" id="IPR003439">
    <property type="entry name" value="ABC_transporter-like_ATP-bd"/>
</dbReference>
<dbReference type="Proteomes" id="UP000005714">
    <property type="component" value="Unassembled WGS sequence"/>
</dbReference>
<dbReference type="SMART" id="SM00382">
    <property type="entry name" value="AAA"/>
    <property type="match status" value="1"/>
</dbReference>
<sequence>MRDAKPYKEYHVIELRDLRKEFAGAPALDGINLTIPDGQIHGIVGRSGAGKSTLIRCITGLETPTSGTVTIDGTAITGQSASGLRRARRSIGMVFQHANLLDSLTAQGNVEHPLKVAGVPAAKRKARAQELLELVGLNDRANNHPAQLSGGQRQRVGIARALATEPSLLLCDEPTSALDSQTTSQILQLLRSLRDRLGITVLIITHEMSVVREICDAVTHLVNGTIAHTGTLESVLSEPASPLAKSLIPLPEGTDITGTLEVALPATSVTGPEAGAGTVSGVFEAASQAGVPISAVQAGTVEVIANRQVGRLRVSTQRPEDLPRLSQALQQAGYTVGGTTSANNAHNNGKEANDVAE</sequence>
<organism evidence="13 14">
    <name type="scientific">Brevibacterium mcbrellneri ATCC 49030</name>
    <dbReference type="NCBI Taxonomy" id="585530"/>
    <lineage>
        <taxon>Bacteria</taxon>
        <taxon>Bacillati</taxon>
        <taxon>Actinomycetota</taxon>
        <taxon>Actinomycetes</taxon>
        <taxon>Micrococcales</taxon>
        <taxon>Brevibacteriaceae</taxon>
        <taxon>Brevibacterium</taxon>
    </lineage>
</organism>
<feature type="compositionally biased region" description="Polar residues" evidence="11">
    <location>
        <begin position="336"/>
        <end position="347"/>
    </location>
</feature>
<evidence type="ECO:0000256" key="5">
    <source>
        <dbReference type="ARBA" id="ARBA00022840"/>
    </source>
</evidence>
<evidence type="ECO:0000313" key="13">
    <source>
        <dbReference type="EMBL" id="EFG46866.1"/>
    </source>
</evidence>
<dbReference type="GO" id="GO:0005524">
    <property type="term" value="F:ATP binding"/>
    <property type="evidence" value="ECO:0007669"/>
    <property type="project" value="UniProtKB-KW"/>
</dbReference>
<dbReference type="AlphaFoldDB" id="D4YPK5"/>
<dbReference type="GO" id="GO:0016887">
    <property type="term" value="F:ATP hydrolysis activity"/>
    <property type="evidence" value="ECO:0007669"/>
    <property type="project" value="InterPro"/>
</dbReference>
<evidence type="ECO:0000256" key="11">
    <source>
        <dbReference type="SAM" id="MobiDB-lite"/>
    </source>
</evidence>
<keyword evidence="3" id="KW-1003">Cell membrane</keyword>
<protein>
    <submittedName>
        <fullName evidence="13">ABC transporter, ATP-binding protein</fullName>
    </submittedName>
</protein>
<dbReference type="Gene3D" id="3.40.50.300">
    <property type="entry name" value="P-loop containing nucleotide triphosphate hydrolases"/>
    <property type="match status" value="1"/>
</dbReference>
<dbReference type="InterPro" id="IPR017871">
    <property type="entry name" value="ABC_transporter-like_CS"/>
</dbReference>
<proteinExistence type="inferred from homology"/>
<comment type="similarity">
    <text evidence="1">Belongs to the ABC transporter superfamily.</text>
</comment>
<dbReference type="CDD" id="cd03258">
    <property type="entry name" value="ABC_MetN_methionine_transporter"/>
    <property type="match status" value="1"/>
</dbReference>
<gene>
    <name evidence="13" type="primary">metN</name>
    <name evidence="13" type="ORF">HMPREF0183_1865</name>
</gene>
<evidence type="ECO:0000256" key="4">
    <source>
        <dbReference type="ARBA" id="ARBA00022741"/>
    </source>
</evidence>
<dbReference type="PROSITE" id="PS50893">
    <property type="entry name" value="ABC_TRANSPORTER_2"/>
    <property type="match status" value="1"/>
</dbReference>
<dbReference type="EMBL" id="ADNU01000049">
    <property type="protein sequence ID" value="EFG46866.1"/>
    <property type="molecule type" value="Genomic_DNA"/>
</dbReference>
<evidence type="ECO:0000256" key="3">
    <source>
        <dbReference type="ARBA" id="ARBA00022475"/>
    </source>
</evidence>
<name>D4YPK5_9MICO</name>
<keyword evidence="5 13" id="KW-0067">ATP-binding</keyword>
<dbReference type="STRING" id="585530.HMPREF0183_1865"/>
<accession>D4YPK5</accession>
<keyword evidence="7" id="KW-0029">Amino-acid transport</keyword>
<dbReference type="SUPFAM" id="SSF52540">
    <property type="entry name" value="P-loop containing nucleoside triphosphate hydrolases"/>
    <property type="match status" value="1"/>
</dbReference>
<evidence type="ECO:0000256" key="6">
    <source>
        <dbReference type="ARBA" id="ARBA00022967"/>
    </source>
</evidence>
<dbReference type="Pfam" id="PF00005">
    <property type="entry name" value="ABC_tran"/>
    <property type="match status" value="1"/>
</dbReference>
<dbReference type="InterPro" id="IPR041701">
    <property type="entry name" value="MetN_ABC"/>
</dbReference>
<feature type="region of interest" description="Disordered" evidence="11">
    <location>
        <begin position="336"/>
        <end position="357"/>
    </location>
</feature>
<evidence type="ECO:0000256" key="7">
    <source>
        <dbReference type="ARBA" id="ARBA00022970"/>
    </source>
</evidence>
<comment type="function">
    <text evidence="9">Part of the ABC transporter FtsEX involved in cellular division. Has ATPase activity.</text>
</comment>
<dbReference type="GO" id="GO:0005886">
    <property type="term" value="C:plasma membrane"/>
    <property type="evidence" value="ECO:0007669"/>
    <property type="project" value="UniProtKB-ARBA"/>
</dbReference>
<dbReference type="eggNOG" id="COG1135">
    <property type="taxonomic scope" value="Bacteria"/>
</dbReference>
<evidence type="ECO:0000256" key="1">
    <source>
        <dbReference type="ARBA" id="ARBA00005417"/>
    </source>
</evidence>
<dbReference type="PANTHER" id="PTHR43166:SF30">
    <property type="entry name" value="METHIONINE IMPORT ATP-BINDING PROTEIN METN"/>
    <property type="match status" value="1"/>
</dbReference>
<keyword evidence="6" id="KW-1278">Translocase</keyword>
<keyword evidence="8" id="KW-0472">Membrane</keyword>
<dbReference type="InterPro" id="IPR027417">
    <property type="entry name" value="P-loop_NTPase"/>
</dbReference>
<evidence type="ECO:0000313" key="14">
    <source>
        <dbReference type="Proteomes" id="UP000005714"/>
    </source>
</evidence>
<dbReference type="InterPro" id="IPR050086">
    <property type="entry name" value="MetN_ABC_transporter-like"/>
</dbReference>
<dbReference type="GO" id="GO:0006865">
    <property type="term" value="P:amino acid transport"/>
    <property type="evidence" value="ECO:0007669"/>
    <property type="project" value="UniProtKB-KW"/>
</dbReference>
<evidence type="ECO:0000259" key="12">
    <source>
        <dbReference type="PROSITE" id="PS50893"/>
    </source>
</evidence>
<evidence type="ECO:0000256" key="2">
    <source>
        <dbReference type="ARBA" id="ARBA00022448"/>
    </source>
</evidence>
<comment type="subunit">
    <text evidence="10">Homodimer. Forms a membrane-associated complex with FtsX.</text>
</comment>
<dbReference type="PROSITE" id="PS00211">
    <property type="entry name" value="ABC_TRANSPORTER_1"/>
    <property type="match status" value="1"/>
</dbReference>